<gene>
    <name evidence="3" type="ORF">Ahy_A09g045026</name>
    <name evidence="2" type="ORF">Ahy_B09g096228</name>
</gene>
<proteinExistence type="predicted"/>
<evidence type="ECO:0000256" key="1">
    <source>
        <dbReference type="SAM" id="MobiDB-lite"/>
    </source>
</evidence>
<feature type="region of interest" description="Disordered" evidence="1">
    <location>
        <begin position="1"/>
        <end position="29"/>
    </location>
</feature>
<dbReference type="EMBL" id="SDMP01000009">
    <property type="protein sequence ID" value="RYR39474.1"/>
    <property type="molecule type" value="Genomic_DNA"/>
</dbReference>
<accession>A0A444XJA4</accession>
<dbReference type="EMBL" id="SDMP01000019">
    <property type="protein sequence ID" value="RYQ89742.1"/>
    <property type="molecule type" value="Genomic_DNA"/>
</dbReference>
<dbReference type="Proteomes" id="UP000289738">
    <property type="component" value="Chromosome A09"/>
</dbReference>
<evidence type="ECO:0000313" key="2">
    <source>
        <dbReference type="EMBL" id="RYQ89742.1"/>
    </source>
</evidence>
<name>A0A444XJA4_ARAHY</name>
<organism evidence="2 4">
    <name type="scientific">Arachis hypogaea</name>
    <name type="common">Peanut</name>
    <dbReference type="NCBI Taxonomy" id="3818"/>
    <lineage>
        <taxon>Eukaryota</taxon>
        <taxon>Viridiplantae</taxon>
        <taxon>Streptophyta</taxon>
        <taxon>Embryophyta</taxon>
        <taxon>Tracheophyta</taxon>
        <taxon>Spermatophyta</taxon>
        <taxon>Magnoliopsida</taxon>
        <taxon>eudicotyledons</taxon>
        <taxon>Gunneridae</taxon>
        <taxon>Pentapetalae</taxon>
        <taxon>rosids</taxon>
        <taxon>fabids</taxon>
        <taxon>Fabales</taxon>
        <taxon>Fabaceae</taxon>
        <taxon>Papilionoideae</taxon>
        <taxon>50 kb inversion clade</taxon>
        <taxon>dalbergioids sensu lato</taxon>
        <taxon>Dalbergieae</taxon>
        <taxon>Pterocarpus clade</taxon>
        <taxon>Arachis</taxon>
    </lineage>
</organism>
<protein>
    <submittedName>
        <fullName evidence="2">Uncharacterized protein</fullName>
    </submittedName>
</protein>
<dbReference type="AlphaFoldDB" id="A0A444XJA4"/>
<evidence type="ECO:0000313" key="3">
    <source>
        <dbReference type="EMBL" id="RYR39474.1"/>
    </source>
</evidence>
<keyword evidence="4" id="KW-1185">Reference proteome</keyword>
<reference evidence="2 4" key="1">
    <citation type="submission" date="2019-01" db="EMBL/GenBank/DDBJ databases">
        <title>Sequencing of cultivated peanut Arachis hypogaea provides insights into genome evolution and oil improvement.</title>
        <authorList>
            <person name="Chen X."/>
        </authorList>
    </citation>
    <scope>NUCLEOTIDE SEQUENCE [LARGE SCALE GENOMIC DNA]</scope>
    <source>
        <strain evidence="4">cv. Fuhuasheng</strain>
        <strain evidence="2">GDAAS-fuhuasheng2018</strain>
        <tissue evidence="2">Leaves</tissue>
    </source>
</reference>
<evidence type="ECO:0000313" key="4">
    <source>
        <dbReference type="Proteomes" id="UP000289738"/>
    </source>
</evidence>
<feature type="compositionally biased region" description="Low complexity" evidence="1">
    <location>
        <begin position="1"/>
        <end position="10"/>
    </location>
</feature>
<sequence>MPTTTTTGPTRPHRGPRCGPVTRTEAGGE</sequence>
<comment type="caution">
    <text evidence="2">The sequence shown here is derived from an EMBL/GenBank/DDBJ whole genome shotgun (WGS) entry which is preliminary data.</text>
</comment>
<dbReference type="Proteomes" id="UP000289738">
    <property type="component" value="Chromosome B09"/>
</dbReference>